<dbReference type="Proteomes" id="UP000594260">
    <property type="component" value="Unplaced"/>
</dbReference>
<organism evidence="1 2">
    <name type="scientific">Varroa destructor</name>
    <name type="common">Honeybee mite</name>
    <dbReference type="NCBI Taxonomy" id="109461"/>
    <lineage>
        <taxon>Eukaryota</taxon>
        <taxon>Metazoa</taxon>
        <taxon>Ecdysozoa</taxon>
        <taxon>Arthropoda</taxon>
        <taxon>Chelicerata</taxon>
        <taxon>Arachnida</taxon>
        <taxon>Acari</taxon>
        <taxon>Parasitiformes</taxon>
        <taxon>Mesostigmata</taxon>
        <taxon>Gamasina</taxon>
        <taxon>Dermanyssoidea</taxon>
        <taxon>Varroidae</taxon>
        <taxon>Varroa</taxon>
    </lineage>
</organism>
<accession>A0A7M7KFM9</accession>
<evidence type="ECO:0000313" key="2">
    <source>
        <dbReference type="Proteomes" id="UP000594260"/>
    </source>
</evidence>
<dbReference type="AlphaFoldDB" id="A0A7M7KFM9"/>
<dbReference type="RefSeq" id="XP_022662828.1">
    <property type="nucleotide sequence ID" value="XM_022807093.1"/>
</dbReference>
<evidence type="ECO:0000313" key="1">
    <source>
        <dbReference type="EnsemblMetazoa" id="XP_022662828"/>
    </source>
</evidence>
<name>A0A7M7KFM9_VARDE</name>
<reference evidence="1" key="1">
    <citation type="submission" date="2021-01" db="UniProtKB">
        <authorList>
            <consortium name="EnsemblMetazoa"/>
        </authorList>
    </citation>
    <scope>IDENTIFICATION</scope>
</reference>
<proteinExistence type="predicted"/>
<dbReference type="Gene3D" id="2.30.30.140">
    <property type="match status" value="1"/>
</dbReference>
<protein>
    <submittedName>
        <fullName evidence="1">Uncharacterized protein</fullName>
    </submittedName>
</protein>
<keyword evidence="2" id="KW-1185">Reference proteome</keyword>
<dbReference type="EnsemblMetazoa" id="XM_022807093">
    <property type="protein sequence ID" value="XP_022662828"/>
    <property type="gene ID" value="LOC111250991"/>
</dbReference>
<dbReference type="GeneID" id="111250991"/>
<dbReference type="SUPFAM" id="SSF63748">
    <property type="entry name" value="Tudor/PWWP/MBT"/>
    <property type="match status" value="1"/>
</dbReference>
<sequence>MLRARMEKFFTTDVKPDDLMQYLDELTEYEIGCEKPPQLSNLDDWDFFRGLPSVFDIMCQRYGALLHVPVMFPVFSRELRPVLKASTRDSVELDIFGEPRQKLPAATDVIHMLSKLNKQLAGSEVTLQKYFESLQQQNGYPPIMFLRQRHRTDEKIMEFITLNANLQNPVEITPTGKLRIKDSQPKLEANDDQRTTATCTFTTACTVSNDSPTLGSEYTYLANIPYSTAFKHELIPSGNQVDAMVGPFAGGRELKFHFTTTDEINLRNELLTRINSESCFKAPSHVYRGMPCLALDDTTSETSQYNRAVVIDVENSQATLYFVDSGVTATTRIEEIRKIPPEYLRENVYSHPAIVAFVKPIRNQLEFKYHIVQRLCISDGDIASIKILSHCKPYHFADLEDLVKPLINDGLIEVDPTRHGIKTSNSEFKGDDDRESYSLIKVQMLCTMNNFYIVARDYKKRQILVPTACLSDIFNLQQDTLLTALETAAFLKVLKTREVQGDASKKLYHQLAEVKCPLLNPGEKITLVPIEAVVPLLSAYEGAFTSKKTRSYMKMLIKNIRELCASYISSTRPDSATQH</sequence>